<evidence type="ECO:0008006" key="7">
    <source>
        <dbReference type="Google" id="ProtNLM"/>
    </source>
</evidence>
<reference evidence="3 6" key="3">
    <citation type="submission" date="2021-12" db="EMBL/GenBank/DDBJ databases">
        <title>Genomic and phenotypic characterization of three Burkholderia contaminans isolates recovered from different sources.</title>
        <authorList>
            <person name="Lopez De Volder A."/>
            <person name="Fan Y."/>
            <person name="Nunvar J."/>
            <person name="Herrera T."/>
            <person name="Timp W."/>
            <person name="Degrossi J."/>
        </authorList>
    </citation>
    <scope>NUCLEOTIDE SEQUENCE [LARGE SCALE GENOMIC DNA]</scope>
    <source>
        <strain evidence="3 6">LMG 23361</strain>
    </source>
</reference>
<dbReference type="AlphaFoldDB" id="A0A1R1VM50"/>
<dbReference type="EMBL" id="CP090640">
    <property type="protein sequence ID" value="WFN17318.1"/>
    <property type="molecule type" value="Genomic_DNA"/>
</dbReference>
<protein>
    <recommendedName>
        <fullName evidence="7">RiboL-PSP-HEPN domain-containing protein</fullName>
    </recommendedName>
</protein>
<keyword evidence="5" id="KW-1185">Reference proteome</keyword>
<evidence type="ECO:0000313" key="5">
    <source>
        <dbReference type="Proteomes" id="UP000664048"/>
    </source>
</evidence>
<reference evidence="2 5" key="2">
    <citation type="submission" date="2021-03" db="EMBL/GenBank/DDBJ databases">
        <title>Clinical course, treatment and visual outcome of an outbreak of Burkholderia contaminans endophthalmitis following cataract surgery.</title>
        <authorList>
            <person name="Lind C."/>
            <person name="Olsen K."/>
            <person name="Angelsen N.K."/>
            <person name="Krefting E.A."/>
            <person name="Fossen K."/>
            <person name="Gravningen K."/>
            <person name="Depoorter E."/>
            <person name="Vandamme P."/>
            <person name="Bertelsen G."/>
        </authorList>
    </citation>
    <scope>NUCLEOTIDE SEQUENCE [LARGE SCALE GENOMIC DNA]</scope>
    <source>
        <strain evidence="2 5">51242556</strain>
    </source>
</reference>
<dbReference type="Proteomes" id="UP000611459">
    <property type="component" value="Unassembled WGS sequence"/>
</dbReference>
<dbReference type="EMBL" id="JAENIB010000031">
    <property type="protein sequence ID" value="MBK1935459.1"/>
    <property type="molecule type" value="Genomic_DNA"/>
</dbReference>
<accession>A0A1R1VM50</accession>
<proteinExistence type="predicted"/>
<dbReference type="Proteomes" id="UP001220209">
    <property type="component" value="Chromosome 1"/>
</dbReference>
<evidence type="ECO:0000313" key="3">
    <source>
        <dbReference type="EMBL" id="WFN17318.1"/>
    </source>
</evidence>
<dbReference type="RefSeq" id="WP_039342505.1">
    <property type="nucleotide sequence ID" value="NZ_AP018358.1"/>
</dbReference>
<evidence type="ECO:0000313" key="2">
    <source>
        <dbReference type="EMBL" id="MBO1830355.1"/>
    </source>
</evidence>
<dbReference type="GeneID" id="93191522"/>
<dbReference type="OrthoDB" id="7063764at2"/>
<sequence length="180" mass="20833">MATRKEIENTADWYQTVADGFQVMERQVLNSRFQAGKPGDRFFGYAPHEVVDEFRRMRDRSDRFALLALYATCEGGIRADAHWRGKGSNGQLYQAQFKAFAENRVGTFAKLSTILNRWRAAQGQAWFKQCVSDLQDHFVIRNRLAHGNDDDFVADFTAVYQRLLSIRKKWHNAVGDFRGF</sequence>
<evidence type="ECO:0000313" key="6">
    <source>
        <dbReference type="Proteomes" id="UP001220209"/>
    </source>
</evidence>
<evidence type="ECO:0000313" key="4">
    <source>
        <dbReference type="Proteomes" id="UP000611459"/>
    </source>
</evidence>
<dbReference type="EMBL" id="JAGEMX010000003">
    <property type="protein sequence ID" value="MBO1830355.1"/>
    <property type="molecule type" value="Genomic_DNA"/>
</dbReference>
<name>A0A1R1VM50_9BURK</name>
<reference evidence="1" key="1">
    <citation type="submission" date="2021-01" db="EMBL/GenBank/DDBJ databases">
        <title>Outbreak of Burkholderia contaminns endophthalmitis traced to a clinical ventilation system.</title>
        <authorList>
            <person name="Lipuma J."/>
            <person name="Spilker T."/>
            <person name="Kratholm J."/>
        </authorList>
    </citation>
    <scope>NUCLEOTIDE SEQUENCE</scope>
    <source>
        <strain evidence="1">HI4954</strain>
    </source>
</reference>
<evidence type="ECO:0000313" key="1">
    <source>
        <dbReference type="EMBL" id="MBK1935459.1"/>
    </source>
</evidence>
<gene>
    <name evidence="2" type="ORF">J4M89_13280</name>
    <name evidence="1" type="ORF">JIN94_36820</name>
    <name evidence="3" type="ORF">LXE91_16830</name>
</gene>
<dbReference type="Proteomes" id="UP000664048">
    <property type="component" value="Unassembled WGS sequence"/>
</dbReference>
<organism evidence="1 4">
    <name type="scientific">Burkholderia contaminans</name>
    <dbReference type="NCBI Taxonomy" id="488447"/>
    <lineage>
        <taxon>Bacteria</taxon>
        <taxon>Pseudomonadati</taxon>
        <taxon>Pseudomonadota</taxon>
        <taxon>Betaproteobacteria</taxon>
        <taxon>Burkholderiales</taxon>
        <taxon>Burkholderiaceae</taxon>
        <taxon>Burkholderia</taxon>
        <taxon>Burkholderia cepacia complex</taxon>
    </lineage>
</organism>